<evidence type="ECO:0000313" key="2">
    <source>
        <dbReference type="Proteomes" id="UP000251314"/>
    </source>
</evidence>
<gene>
    <name evidence="1" type="ORF">PC110_g21640</name>
</gene>
<comment type="caution">
    <text evidence="1">The sequence shown here is derived from an EMBL/GenBank/DDBJ whole genome shotgun (WGS) entry which is preliminary data.</text>
</comment>
<proteinExistence type="predicted"/>
<organism evidence="1 2">
    <name type="scientific">Phytophthora cactorum</name>
    <dbReference type="NCBI Taxonomy" id="29920"/>
    <lineage>
        <taxon>Eukaryota</taxon>
        <taxon>Sar</taxon>
        <taxon>Stramenopiles</taxon>
        <taxon>Oomycota</taxon>
        <taxon>Peronosporomycetes</taxon>
        <taxon>Peronosporales</taxon>
        <taxon>Peronosporaceae</taxon>
        <taxon>Phytophthora</taxon>
    </lineage>
</organism>
<evidence type="ECO:0000313" key="1">
    <source>
        <dbReference type="EMBL" id="RAW21920.1"/>
    </source>
</evidence>
<protein>
    <submittedName>
        <fullName evidence="1">Uncharacterized protein</fullName>
    </submittedName>
</protein>
<dbReference type="AlphaFoldDB" id="A0A329RBU4"/>
<dbReference type="Proteomes" id="UP000251314">
    <property type="component" value="Unassembled WGS sequence"/>
</dbReference>
<reference evidence="1 2" key="1">
    <citation type="submission" date="2018-01" db="EMBL/GenBank/DDBJ databases">
        <title>Draft genome of the strawberry crown rot pathogen Phytophthora cactorum.</title>
        <authorList>
            <person name="Armitage A.D."/>
            <person name="Lysoe E."/>
            <person name="Nellist C.F."/>
            <person name="Harrison R.J."/>
            <person name="Brurberg M.B."/>
        </authorList>
    </citation>
    <scope>NUCLEOTIDE SEQUENCE [LARGE SCALE GENOMIC DNA]</scope>
    <source>
        <strain evidence="1 2">10300</strain>
    </source>
</reference>
<sequence length="120" mass="13107">MPALHAVPTGNLHRRAVKPTARTKLTCREEVVVADKAADVVEDAVALEVEVALVDVVQAAVVEVLEESVCEDRAALVSSKSMETVFTATSKATKFVSVPTWTRDHQVRVWALNNLERATR</sequence>
<name>A0A329RBU4_9STRA</name>
<dbReference type="VEuPathDB" id="FungiDB:PC110_g21640"/>
<dbReference type="EMBL" id="MJFZ01001501">
    <property type="protein sequence ID" value="RAW21920.1"/>
    <property type="molecule type" value="Genomic_DNA"/>
</dbReference>
<accession>A0A329RBU4</accession>
<keyword evidence="2" id="KW-1185">Reference proteome</keyword>